<protein>
    <submittedName>
        <fullName evidence="2">Uncharacterized protein</fullName>
    </submittedName>
</protein>
<evidence type="ECO:0000313" key="2">
    <source>
        <dbReference type="EMBL" id="KAK0503745.1"/>
    </source>
</evidence>
<organism evidence="2 3">
    <name type="scientific">Armillaria luteobubalina</name>
    <dbReference type="NCBI Taxonomy" id="153913"/>
    <lineage>
        <taxon>Eukaryota</taxon>
        <taxon>Fungi</taxon>
        <taxon>Dikarya</taxon>
        <taxon>Basidiomycota</taxon>
        <taxon>Agaricomycotina</taxon>
        <taxon>Agaricomycetes</taxon>
        <taxon>Agaricomycetidae</taxon>
        <taxon>Agaricales</taxon>
        <taxon>Marasmiineae</taxon>
        <taxon>Physalacriaceae</taxon>
        <taxon>Armillaria</taxon>
    </lineage>
</organism>
<sequence length="256" mass="27753">MAGTFAVATLDNEADDFPSVSRLLPTVACPAIKVAGTQHSDPKGKQRADVLLPVASSKLVKKCKAPNPELLGSQTEKKKGRKEGAGNYHSNDLDMLRDIPKMQLPLGDVPHEQLSLLKPNSNSLSKPASRLEMQNVLHMLIKLMNNKAGSCDLDDDEIIDVDNDHKSSDEENIPAKKSTILVQPPIQGPVTCCSATDHLTNSVNTGPHQCNNAQDILQNISSVLSPDAQLACSEEFSTHLMQTTQIFTLTALNWID</sequence>
<comment type="caution">
    <text evidence="2">The sequence shown here is derived from an EMBL/GenBank/DDBJ whole genome shotgun (WGS) entry which is preliminary data.</text>
</comment>
<evidence type="ECO:0000313" key="3">
    <source>
        <dbReference type="Proteomes" id="UP001175228"/>
    </source>
</evidence>
<dbReference type="EMBL" id="JAUEPU010000003">
    <property type="protein sequence ID" value="KAK0503745.1"/>
    <property type="molecule type" value="Genomic_DNA"/>
</dbReference>
<evidence type="ECO:0000256" key="1">
    <source>
        <dbReference type="SAM" id="MobiDB-lite"/>
    </source>
</evidence>
<reference evidence="2" key="1">
    <citation type="submission" date="2023-06" db="EMBL/GenBank/DDBJ databases">
        <authorList>
            <consortium name="Lawrence Berkeley National Laboratory"/>
            <person name="Ahrendt S."/>
            <person name="Sahu N."/>
            <person name="Indic B."/>
            <person name="Wong-Bajracharya J."/>
            <person name="Merenyi Z."/>
            <person name="Ke H.-M."/>
            <person name="Monk M."/>
            <person name="Kocsube S."/>
            <person name="Drula E."/>
            <person name="Lipzen A."/>
            <person name="Balint B."/>
            <person name="Henrissat B."/>
            <person name="Andreopoulos B."/>
            <person name="Martin F.M."/>
            <person name="Harder C.B."/>
            <person name="Rigling D."/>
            <person name="Ford K.L."/>
            <person name="Foster G.D."/>
            <person name="Pangilinan J."/>
            <person name="Papanicolaou A."/>
            <person name="Barry K."/>
            <person name="LaButti K."/>
            <person name="Viragh M."/>
            <person name="Koriabine M."/>
            <person name="Yan M."/>
            <person name="Riley R."/>
            <person name="Champramary S."/>
            <person name="Plett K.L."/>
            <person name="Tsai I.J."/>
            <person name="Slot J."/>
            <person name="Sipos G."/>
            <person name="Plett J."/>
            <person name="Nagy L.G."/>
            <person name="Grigoriev I.V."/>
        </authorList>
    </citation>
    <scope>NUCLEOTIDE SEQUENCE</scope>
    <source>
        <strain evidence="2">HWK02</strain>
    </source>
</reference>
<proteinExistence type="predicted"/>
<keyword evidence="3" id="KW-1185">Reference proteome</keyword>
<dbReference type="Proteomes" id="UP001175228">
    <property type="component" value="Unassembled WGS sequence"/>
</dbReference>
<accession>A0AA39V368</accession>
<dbReference type="AlphaFoldDB" id="A0AA39V368"/>
<feature type="region of interest" description="Disordered" evidence="1">
    <location>
        <begin position="65"/>
        <end position="93"/>
    </location>
</feature>
<name>A0AA39V368_9AGAR</name>
<gene>
    <name evidence="2" type="ORF">EDD18DRAFT_1344591</name>
</gene>